<evidence type="ECO:0000313" key="5">
    <source>
        <dbReference type="Proteomes" id="UP000032748"/>
    </source>
</evidence>
<dbReference type="NCBIfam" id="NF007214">
    <property type="entry name" value="PRK09636.1"/>
    <property type="match status" value="1"/>
</dbReference>
<organism evidence="4 5">
    <name type="scientific">Pseudomonas chlororaphis</name>
    <dbReference type="NCBI Taxonomy" id="587753"/>
    <lineage>
        <taxon>Bacteria</taxon>
        <taxon>Pseudomonadati</taxon>
        <taxon>Pseudomonadota</taxon>
        <taxon>Gammaproteobacteria</taxon>
        <taxon>Pseudomonadales</taxon>
        <taxon>Pseudomonadaceae</taxon>
        <taxon>Pseudomonas</taxon>
    </lineage>
</organism>
<dbReference type="Gene3D" id="3.10.450.50">
    <property type="match status" value="1"/>
</dbReference>
<protein>
    <submittedName>
        <fullName evidence="4">RNA polymerase subunit sigma24</fullName>
    </submittedName>
</protein>
<dbReference type="Pfam" id="PF08281">
    <property type="entry name" value="Sigma70_r4_2"/>
    <property type="match status" value="1"/>
</dbReference>
<dbReference type="NCBIfam" id="TIGR02937">
    <property type="entry name" value="sigma70-ECF"/>
    <property type="match status" value="1"/>
</dbReference>
<dbReference type="InterPro" id="IPR036388">
    <property type="entry name" value="WH-like_DNA-bd_sf"/>
</dbReference>
<feature type="domain" description="RNA polymerase sigma-70 region 2" evidence="2">
    <location>
        <begin position="21"/>
        <end position="85"/>
    </location>
</feature>
<dbReference type="KEGG" id="pcz:PCL1606_36490"/>
<evidence type="ECO:0000259" key="3">
    <source>
        <dbReference type="Pfam" id="PF08281"/>
    </source>
</evidence>
<evidence type="ECO:0000313" key="4">
    <source>
        <dbReference type="EMBL" id="AKA25100.1"/>
    </source>
</evidence>
<name>A0A0D5Y229_9PSED</name>
<dbReference type="InterPro" id="IPR014284">
    <property type="entry name" value="RNA_pol_sigma-70_dom"/>
</dbReference>
<dbReference type="InterPro" id="IPR052704">
    <property type="entry name" value="ECF_Sigma-70_Domain"/>
</dbReference>
<feature type="domain" description="RNA polymerase sigma factor 70 region 4 type 2" evidence="3">
    <location>
        <begin position="120"/>
        <end position="171"/>
    </location>
</feature>
<dbReference type="InterPro" id="IPR032710">
    <property type="entry name" value="NTF2-like_dom_sf"/>
</dbReference>
<proteinExistence type="predicted"/>
<dbReference type="Pfam" id="PF04542">
    <property type="entry name" value="Sigma70_r2"/>
    <property type="match status" value="1"/>
</dbReference>
<dbReference type="Gene3D" id="1.10.10.10">
    <property type="entry name" value="Winged helix-like DNA-binding domain superfamily/Winged helix DNA-binding domain"/>
    <property type="match status" value="1"/>
</dbReference>
<evidence type="ECO:0000259" key="2">
    <source>
        <dbReference type="Pfam" id="PF04542"/>
    </source>
</evidence>
<dbReference type="SUPFAM" id="SSF88659">
    <property type="entry name" value="Sigma3 and sigma4 domains of RNA polymerase sigma factors"/>
    <property type="match status" value="1"/>
</dbReference>
<evidence type="ECO:0000256" key="1">
    <source>
        <dbReference type="ARBA" id="ARBA00011344"/>
    </source>
</evidence>
<dbReference type="InterPro" id="IPR007627">
    <property type="entry name" value="RNA_pol_sigma70_r2"/>
</dbReference>
<dbReference type="GO" id="GO:0006352">
    <property type="term" value="P:DNA-templated transcription initiation"/>
    <property type="evidence" value="ECO:0007669"/>
    <property type="project" value="InterPro"/>
</dbReference>
<accession>A0A0D5Y229</accession>
<reference evidence="4 5" key="1">
    <citation type="journal article" date="2015" name="Mol. Plant Microbe Interact.">
        <title>Comparative Genomic Analysis of Pseudomonas chlororaphis PCL1606 Reveals New Insight into Antifungal Compounds Involved in Biocontrol.</title>
        <authorList>
            <person name="Calderon C.E."/>
            <person name="Ramos C."/>
            <person name="de Vicente A."/>
            <person name="Cazorla F.M."/>
        </authorList>
    </citation>
    <scope>NUCLEOTIDE SEQUENCE [LARGE SCALE GENOMIC DNA]</scope>
    <source>
        <strain evidence="4 5">PCL1606</strain>
    </source>
</reference>
<dbReference type="AlphaFoldDB" id="A0A0D5Y229"/>
<sequence>MESLAGVEALKMDRIDDTTVFESRRSFLLGLAYRLLGSRAEAEDVVQDLFIKWLEADQASIANPAAWLTTACTRHCIDLLRSARRARVDYIGTWLPEPIHTLHHDSPEQSHELASSLSTAFLLLLERLTPKERAAYLLYDIFDLDYPQVAAALDVQEATCRKLVSRAKASLGNAQVRHQPEPSRQQELLSAFHAAIASGSTQGLAVLLSEDVELCADGGGKASAIRETLYGLEAVLAFVGESLSRYWREYQWQEVEINGGRGVVLRGAGEVVAVVSFGYDGEGRVNRVFIMRNPEKLVGLVLSLSDHGGDERIGI</sequence>
<comment type="subunit">
    <text evidence="1">Interacts transiently with the RNA polymerase catalytic core formed by RpoA, RpoB, RpoC and RpoZ (2 alpha, 1 beta, 1 beta' and 1 omega subunit) to form the RNA polymerase holoenzyme that can initiate transcription.</text>
</comment>
<dbReference type="Proteomes" id="UP000032748">
    <property type="component" value="Chromosome"/>
</dbReference>
<dbReference type="GO" id="GO:0016987">
    <property type="term" value="F:sigma factor activity"/>
    <property type="evidence" value="ECO:0007669"/>
    <property type="project" value="InterPro"/>
</dbReference>
<dbReference type="PANTHER" id="PTHR30173:SF36">
    <property type="entry name" value="ECF RNA POLYMERASE SIGMA FACTOR SIGJ"/>
    <property type="match status" value="1"/>
</dbReference>
<dbReference type="SUPFAM" id="SSF54427">
    <property type="entry name" value="NTF2-like"/>
    <property type="match status" value="1"/>
</dbReference>
<dbReference type="SUPFAM" id="SSF88946">
    <property type="entry name" value="Sigma2 domain of RNA polymerase sigma factors"/>
    <property type="match status" value="1"/>
</dbReference>
<dbReference type="EMBL" id="CP011110">
    <property type="protein sequence ID" value="AKA25100.1"/>
    <property type="molecule type" value="Genomic_DNA"/>
</dbReference>
<dbReference type="GO" id="GO:0003677">
    <property type="term" value="F:DNA binding"/>
    <property type="evidence" value="ECO:0007669"/>
    <property type="project" value="InterPro"/>
</dbReference>
<dbReference type="InterPro" id="IPR013249">
    <property type="entry name" value="RNA_pol_sigma70_r4_t2"/>
</dbReference>
<dbReference type="Gene3D" id="1.10.1740.10">
    <property type="match status" value="1"/>
</dbReference>
<gene>
    <name evidence="4" type="ORF">PCL1606_36490</name>
</gene>
<dbReference type="InterPro" id="IPR013324">
    <property type="entry name" value="RNA_pol_sigma_r3/r4-like"/>
</dbReference>
<dbReference type="PANTHER" id="PTHR30173">
    <property type="entry name" value="SIGMA 19 FACTOR"/>
    <property type="match status" value="1"/>
</dbReference>
<dbReference type="InterPro" id="IPR013325">
    <property type="entry name" value="RNA_pol_sigma_r2"/>
</dbReference>
<dbReference type="PATRIC" id="fig|587753.10.peg.3639"/>